<dbReference type="InterPro" id="IPR036390">
    <property type="entry name" value="WH_DNA-bd_sf"/>
</dbReference>
<dbReference type="PRINTS" id="PR00039">
    <property type="entry name" value="HTHLYSR"/>
</dbReference>
<keyword evidence="4" id="KW-0804">Transcription</keyword>
<evidence type="ECO:0000313" key="7">
    <source>
        <dbReference type="Proteomes" id="UP001209803"/>
    </source>
</evidence>
<protein>
    <submittedName>
        <fullName evidence="6">LysR substrate-binding domain-containing protein</fullName>
    </submittedName>
</protein>
<evidence type="ECO:0000256" key="2">
    <source>
        <dbReference type="ARBA" id="ARBA00023015"/>
    </source>
</evidence>
<proteinExistence type="inferred from homology"/>
<dbReference type="InterPro" id="IPR000847">
    <property type="entry name" value="LysR_HTH_N"/>
</dbReference>
<reference evidence="6 7" key="1">
    <citation type="submission" date="2023-03" db="EMBL/GenBank/DDBJ databases">
        <title>Roseibium porphyridii sp. nov. and Roseibium rhodosorbium sp. nov. isolated from marine algae, Porphyridium cruentum and Rhodosorus marinus, respectively.</title>
        <authorList>
            <person name="Lee M.W."/>
            <person name="Choi B.J."/>
            <person name="Lee J.K."/>
            <person name="Choi D.G."/>
            <person name="Baek J.H."/>
            <person name="Bayburt H."/>
            <person name="Kim J.M."/>
            <person name="Han D.M."/>
            <person name="Kim K.H."/>
            <person name="Jeon C.O."/>
        </authorList>
    </citation>
    <scope>NUCLEOTIDE SEQUENCE [LARGE SCALE GENOMIC DNA]</scope>
    <source>
        <strain evidence="6 7">KMA01</strain>
    </source>
</reference>
<evidence type="ECO:0000256" key="4">
    <source>
        <dbReference type="ARBA" id="ARBA00023163"/>
    </source>
</evidence>
<accession>A0ABY8F953</accession>
<evidence type="ECO:0000313" key="6">
    <source>
        <dbReference type="EMBL" id="WFE91987.1"/>
    </source>
</evidence>
<comment type="similarity">
    <text evidence="1">Belongs to the LysR transcriptional regulatory family.</text>
</comment>
<dbReference type="InterPro" id="IPR036388">
    <property type="entry name" value="WH-like_DNA-bd_sf"/>
</dbReference>
<dbReference type="RefSeq" id="WP_265684516.1">
    <property type="nucleotide sequence ID" value="NZ_CP120863.1"/>
</dbReference>
<dbReference type="Proteomes" id="UP001209803">
    <property type="component" value="Chromosome"/>
</dbReference>
<dbReference type="InterPro" id="IPR058163">
    <property type="entry name" value="LysR-type_TF_proteobact-type"/>
</dbReference>
<name>A0ABY8F953_9HYPH</name>
<feature type="domain" description="HTH lysR-type" evidence="5">
    <location>
        <begin position="5"/>
        <end position="62"/>
    </location>
</feature>
<dbReference type="EMBL" id="CP120863">
    <property type="protein sequence ID" value="WFE91987.1"/>
    <property type="molecule type" value="Genomic_DNA"/>
</dbReference>
<dbReference type="SUPFAM" id="SSF46785">
    <property type="entry name" value="Winged helix' DNA-binding domain"/>
    <property type="match status" value="1"/>
</dbReference>
<keyword evidence="7" id="KW-1185">Reference proteome</keyword>
<dbReference type="Gene3D" id="3.40.190.10">
    <property type="entry name" value="Periplasmic binding protein-like II"/>
    <property type="match status" value="2"/>
</dbReference>
<dbReference type="Gene3D" id="1.10.10.10">
    <property type="entry name" value="Winged helix-like DNA-binding domain superfamily/Winged helix DNA-binding domain"/>
    <property type="match status" value="1"/>
</dbReference>
<dbReference type="Pfam" id="PF03466">
    <property type="entry name" value="LysR_substrate"/>
    <property type="match status" value="1"/>
</dbReference>
<gene>
    <name evidence="6" type="ORF">K1718_11665</name>
</gene>
<dbReference type="PANTHER" id="PTHR30537">
    <property type="entry name" value="HTH-TYPE TRANSCRIPTIONAL REGULATOR"/>
    <property type="match status" value="1"/>
</dbReference>
<keyword evidence="2" id="KW-0805">Transcription regulation</keyword>
<evidence type="ECO:0000259" key="5">
    <source>
        <dbReference type="PROSITE" id="PS50931"/>
    </source>
</evidence>
<dbReference type="SUPFAM" id="SSF53850">
    <property type="entry name" value="Periplasmic binding protein-like II"/>
    <property type="match status" value="1"/>
</dbReference>
<dbReference type="InterPro" id="IPR005119">
    <property type="entry name" value="LysR_subst-bd"/>
</dbReference>
<keyword evidence="3" id="KW-0238">DNA-binding</keyword>
<evidence type="ECO:0000256" key="1">
    <source>
        <dbReference type="ARBA" id="ARBA00009437"/>
    </source>
</evidence>
<organism evidence="6 7">
    <name type="scientific">Roseibium porphyridii</name>
    <dbReference type="NCBI Taxonomy" id="2866279"/>
    <lineage>
        <taxon>Bacteria</taxon>
        <taxon>Pseudomonadati</taxon>
        <taxon>Pseudomonadota</taxon>
        <taxon>Alphaproteobacteria</taxon>
        <taxon>Hyphomicrobiales</taxon>
        <taxon>Stappiaceae</taxon>
        <taxon>Roseibium</taxon>
    </lineage>
</organism>
<sequence length="290" mass="31400">MLSVPNLQWLRSFEAASRNGSFTAAGEELGLTQAAISTHIRALEQQLGHQLLIRSTRNVDLTASGKAYLPSVRKALTDLAVSTTGLFGTTAPGSVTIRAPISEAVLIIAPALASFQNEYPEIEIRLLSAIWADTVLETGIDIEIRLGTGNWPGAHAEALGLEVMVPVCHPDLAVNLHSAADLSEYPLIHILGFENHWVRFFEAQGISMPEDRGITVDTSLAAVEWAAAKGGVALLLGRVARQLASSGRLAIPFETTIPALQTHYLLHREGSSMRKPSAQRVETWLRELFQ</sequence>
<evidence type="ECO:0000256" key="3">
    <source>
        <dbReference type="ARBA" id="ARBA00023125"/>
    </source>
</evidence>
<dbReference type="PANTHER" id="PTHR30537:SF26">
    <property type="entry name" value="GLYCINE CLEAVAGE SYSTEM TRANSCRIPTIONAL ACTIVATOR"/>
    <property type="match status" value="1"/>
</dbReference>
<dbReference type="Pfam" id="PF00126">
    <property type="entry name" value="HTH_1"/>
    <property type="match status" value="1"/>
</dbReference>
<dbReference type="PROSITE" id="PS50931">
    <property type="entry name" value="HTH_LYSR"/>
    <property type="match status" value="1"/>
</dbReference>